<dbReference type="STRING" id="1005048.CFU_4006"/>
<dbReference type="GO" id="GO:0009102">
    <property type="term" value="P:biotin biosynthetic process"/>
    <property type="evidence" value="ECO:0007669"/>
    <property type="project" value="UniProtKB-UniRule"/>
</dbReference>
<evidence type="ECO:0000256" key="5">
    <source>
        <dbReference type="ARBA" id="ARBA00022679"/>
    </source>
</evidence>
<evidence type="ECO:0000256" key="1">
    <source>
        <dbReference type="ARBA" id="ARBA00000852"/>
    </source>
</evidence>
<comment type="catalytic activity">
    <reaction evidence="1 8">
        <text>malonyl-[ACP] + S-adenosyl-L-methionine = malonyl-[ACP] methyl ester + S-adenosyl-L-homocysteine</text>
        <dbReference type="Rhea" id="RHEA:17105"/>
        <dbReference type="Rhea" id="RHEA-COMP:9623"/>
        <dbReference type="Rhea" id="RHEA-COMP:9954"/>
        <dbReference type="ChEBI" id="CHEBI:57856"/>
        <dbReference type="ChEBI" id="CHEBI:59789"/>
        <dbReference type="ChEBI" id="CHEBI:78449"/>
        <dbReference type="ChEBI" id="CHEBI:78845"/>
        <dbReference type="EC" id="2.1.1.197"/>
    </reaction>
</comment>
<evidence type="ECO:0000313" key="11">
    <source>
        <dbReference type="Proteomes" id="UP000008392"/>
    </source>
</evidence>
<dbReference type="InterPro" id="IPR029063">
    <property type="entry name" value="SAM-dependent_MTases_sf"/>
</dbReference>
<name>G0AFA1_COLFT</name>
<evidence type="ECO:0000313" key="10">
    <source>
        <dbReference type="EMBL" id="AEK63828.1"/>
    </source>
</evidence>
<reference evidence="10 11" key="2">
    <citation type="journal article" date="2006" name="J. Microbiol. Methods">
        <title>Genomic flank-sequencing of plasposon insertion sites for rapid identification of functional genes.</title>
        <authorList>
            <person name="Leveau J.H."/>
            <person name="Gerards S."/>
            <person name="Fritsche K."/>
            <person name="Zondag G."/>
            <person name="van Veen J.A."/>
        </authorList>
    </citation>
    <scope>NUCLEOTIDE SEQUENCE [LARGE SCALE GENOMIC DNA]</scope>
    <source>
        <strain evidence="10 11">Ter331</strain>
    </source>
</reference>
<dbReference type="GO" id="GO:0010340">
    <property type="term" value="F:carboxyl-O-methyltransferase activity"/>
    <property type="evidence" value="ECO:0007669"/>
    <property type="project" value="UniProtKB-UniRule"/>
</dbReference>
<dbReference type="CDD" id="cd02440">
    <property type="entry name" value="AdoMet_MTases"/>
    <property type="match status" value="1"/>
</dbReference>
<dbReference type="GO" id="GO:0008757">
    <property type="term" value="F:S-adenosylmethionine-dependent methyltransferase activity"/>
    <property type="evidence" value="ECO:0007669"/>
    <property type="project" value="InterPro"/>
</dbReference>
<comment type="function">
    <text evidence="8">Converts the free carboxyl group of a malonyl-thioester to its methyl ester by transfer of a methyl group from S-adenosyl-L-methionine (SAM). It allows to synthesize pimeloyl-ACP via the fatty acid synthetic pathway.</text>
</comment>
<keyword evidence="11" id="KW-1185">Reference proteome</keyword>
<evidence type="ECO:0000256" key="8">
    <source>
        <dbReference type="HAMAP-Rule" id="MF_00835"/>
    </source>
</evidence>
<dbReference type="Pfam" id="PF08241">
    <property type="entry name" value="Methyltransf_11"/>
    <property type="match status" value="1"/>
</dbReference>
<dbReference type="InterPro" id="IPR050602">
    <property type="entry name" value="Malonyl-ACP_OMT"/>
</dbReference>
<comment type="pathway">
    <text evidence="2 8">Cofactor biosynthesis; biotin biosynthesis.</text>
</comment>
<evidence type="ECO:0000256" key="2">
    <source>
        <dbReference type="ARBA" id="ARBA00004746"/>
    </source>
</evidence>
<dbReference type="eggNOG" id="COG2226">
    <property type="taxonomic scope" value="Bacteria"/>
</dbReference>
<dbReference type="GO" id="GO:0032259">
    <property type="term" value="P:methylation"/>
    <property type="evidence" value="ECO:0007669"/>
    <property type="project" value="UniProtKB-KW"/>
</dbReference>
<reference evidence="10 11" key="5">
    <citation type="journal article" date="2011" name="ISME J.">
        <title>Dual transcriptional profiling of a bacterial/fungal confrontation: Collimonas fungivorans versus Aspergillus niger.</title>
        <authorList>
            <person name="Mela F."/>
            <person name="Fritsche K."/>
            <person name="de Boer W."/>
            <person name="van Veen J.A."/>
            <person name="de Graaff L.H."/>
            <person name="van den Berg M."/>
            <person name="Leveau J.H."/>
        </authorList>
    </citation>
    <scope>NUCLEOTIDE SEQUENCE [LARGE SCALE GENOMIC DNA]</scope>
    <source>
        <strain evidence="10 11">Ter331</strain>
    </source>
</reference>
<protein>
    <recommendedName>
        <fullName evidence="3 8">Malonyl-[acyl-carrier protein] O-methyltransferase</fullName>
        <shortName evidence="8">Malonyl-ACP O-methyltransferase</shortName>
        <ecNumber evidence="3 8">2.1.1.197</ecNumber>
    </recommendedName>
    <alternativeName>
        <fullName evidence="8">Biotin synthesis protein BioC</fullName>
    </alternativeName>
</protein>
<reference evidence="10 11" key="3">
    <citation type="journal article" date="2008" name="FEMS Microbiol. Ecol.">
        <title>Identification and characterization of genes underlying chitinolysis in Collimonas fungivorans Ter331.</title>
        <authorList>
            <person name="Fritsche K."/>
            <person name="de Boer W."/>
            <person name="Gerards S."/>
            <person name="van den Berg M."/>
            <person name="van Veen J.A."/>
            <person name="Leveau J.H."/>
        </authorList>
    </citation>
    <scope>NUCLEOTIDE SEQUENCE [LARGE SCALE GENOMIC DNA]</scope>
    <source>
        <strain evidence="10 11">Ter331</strain>
    </source>
</reference>
<reference evidence="11" key="6">
    <citation type="submission" date="2011-05" db="EMBL/GenBank/DDBJ databases">
        <title>Complete sequence of Collimonas fungivorans Ter331.</title>
        <authorList>
            <person name="Leveau J.H."/>
        </authorList>
    </citation>
    <scope>NUCLEOTIDE SEQUENCE [LARGE SCALE GENOMIC DNA]</scope>
    <source>
        <strain evidence="11">Ter331</strain>
    </source>
</reference>
<dbReference type="PANTHER" id="PTHR13090">
    <property type="entry name" value="ARGININE-HYDROXYLASE NDUFAF5, MITOCHONDRIAL"/>
    <property type="match status" value="1"/>
</dbReference>
<accession>G0AFA1</accession>
<evidence type="ECO:0000256" key="4">
    <source>
        <dbReference type="ARBA" id="ARBA00022603"/>
    </source>
</evidence>
<reference evidence="10 11" key="1">
    <citation type="journal article" date="2004" name="Environ. Microbiol.">
        <title>Phylogeny-function analysis of (meta)genomic libraries: screening for expression of ribosomal RNA genes by large-insert library fluorescent in situ hybridization (LIL-FISH).</title>
        <authorList>
            <person name="Leveau J.H."/>
            <person name="Gerards S."/>
            <person name="de Boer W."/>
            <person name="van Veen J.A."/>
        </authorList>
    </citation>
    <scope>NUCLEOTIDE SEQUENCE [LARGE SCALE GENOMIC DNA]</scope>
    <source>
        <strain evidence="10 11">Ter331</strain>
    </source>
</reference>
<dbReference type="EMBL" id="CP002745">
    <property type="protein sequence ID" value="AEK63828.1"/>
    <property type="molecule type" value="Genomic_DNA"/>
</dbReference>
<dbReference type="Gene3D" id="3.40.50.150">
    <property type="entry name" value="Vaccinia Virus protein VP39"/>
    <property type="match status" value="1"/>
</dbReference>
<organism evidence="10 11">
    <name type="scientific">Collimonas fungivorans (strain Ter331)</name>
    <dbReference type="NCBI Taxonomy" id="1005048"/>
    <lineage>
        <taxon>Bacteria</taxon>
        <taxon>Pseudomonadati</taxon>
        <taxon>Pseudomonadota</taxon>
        <taxon>Betaproteobacteria</taxon>
        <taxon>Burkholderiales</taxon>
        <taxon>Oxalobacteraceae</taxon>
        <taxon>Collimonas</taxon>
    </lineage>
</organism>
<dbReference type="HAMAP" id="MF_00835">
    <property type="entry name" value="BioC"/>
    <property type="match status" value="1"/>
</dbReference>
<keyword evidence="5 8" id="KW-0808">Transferase</keyword>
<evidence type="ECO:0000259" key="9">
    <source>
        <dbReference type="Pfam" id="PF08241"/>
    </source>
</evidence>
<evidence type="ECO:0000256" key="3">
    <source>
        <dbReference type="ARBA" id="ARBA00012327"/>
    </source>
</evidence>
<gene>
    <name evidence="8 10" type="primary">bioC</name>
    <name evidence="10" type="ordered locus">CFU_4006</name>
</gene>
<evidence type="ECO:0000256" key="7">
    <source>
        <dbReference type="ARBA" id="ARBA00022756"/>
    </source>
</evidence>
<dbReference type="EC" id="2.1.1.197" evidence="3 8"/>
<feature type="domain" description="Methyltransferase type 11" evidence="9">
    <location>
        <begin position="132"/>
        <end position="248"/>
    </location>
</feature>
<dbReference type="HOGENOM" id="CLU_046586_2_1_4"/>
<evidence type="ECO:0000256" key="6">
    <source>
        <dbReference type="ARBA" id="ARBA00022691"/>
    </source>
</evidence>
<sequence length="386" mass="43169">MTCLPLRPHSAQQEGMRASMWASCCRGQWRKRGNNTGRLSFLSDGWRHAQPTRYQACKLVAIIAFHLTCRIPMSTSLPPFETSQSAPIDLRRVRQLFAQPALVRESEFMRREISSRMHERLALVKLTPQRVLDAGCGAGPDIYTLQQRFSEAAIIGLDASAAMLSMAKEQRQTAQLSVNRLLKKWLPFTGKSDELASDLLCGDFAQLPLAPNTVDLVWSNLALHWHPQPDRVFAEWRRILRVDGLLMFSCFGPDTFKELRNAFAGIDDGAHVLPFVDMHDFGDMLVNAGFSTPVMDMETITVTYDTVEKLLADVRAWGGNPLATRGRGLLGRAAGARIKVALEARRRPDGKLPLTFEIIYGHAFRPVPKTTSGGESIVQWNLGKNR</sequence>
<keyword evidence="7 8" id="KW-0093">Biotin biosynthesis</keyword>
<dbReference type="UniPathway" id="UPA00078"/>
<dbReference type="KEGG" id="cfu:CFU_4006"/>
<keyword evidence="4 8" id="KW-0489">Methyltransferase</keyword>
<dbReference type="GO" id="GO:0102130">
    <property type="term" value="F:malonyl-CoA methyltransferase activity"/>
    <property type="evidence" value="ECO:0007669"/>
    <property type="project" value="UniProtKB-EC"/>
</dbReference>
<dbReference type="InterPro" id="IPR011814">
    <property type="entry name" value="BioC"/>
</dbReference>
<keyword evidence="6 8" id="KW-0949">S-adenosyl-L-methionine</keyword>
<proteinExistence type="inferred from homology"/>
<dbReference type="AlphaFoldDB" id="G0AFA1"/>
<dbReference type="PANTHER" id="PTHR13090:SF1">
    <property type="entry name" value="ARGININE-HYDROXYLASE NDUFAF5, MITOCHONDRIAL"/>
    <property type="match status" value="1"/>
</dbReference>
<dbReference type="InterPro" id="IPR013216">
    <property type="entry name" value="Methyltransf_11"/>
</dbReference>
<reference evidence="10 11" key="4">
    <citation type="journal article" date="2010" name="Environ. Microbiol.">
        <title>The bacterial genus Collimonas: mycophagy, weathering and other adaptive solutions to life in oligotrophic soil environments.</title>
        <authorList>
            <person name="Leveau J.H."/>
            <person name="Uroz S."/>
            <person name="de Boer W."/>
        </authorList>
    </citation>
    <scope>NUCLEOTIDE SEQUENCE [LARGE SCALE GENOMIC DNA]</scope>
    <source>
        <strain evidence="10 11">Ter331</strain>
    </source>
</reference>
<dbReference type="Proteomes" id="UP000008392">
    <property type="component" value="Chromosome"/>
</dbReference>
<dbReference type="SUPFAM" id="SSF53335">
    <property type="entry name" value="S-adenosyl-L-methionine-dependent methyltransferases"/>
    <property type="match status" value="1"/>
</dbReference>
<comment type="similarity">
    <text evidence="8">Belongs to the methyltransferase superfamily.</text>
</comment>